<reference evidence="1 2" key="1">
    <citation type="submission" date="2018-03" db="EMBL/GenBank/DDBJ databases">
        <title>Massilia armeniaca sp. nov., isolated from desert soil.</title>
        <authorList>
            <person name="Huang H."/>
            <person name="Ren M."/>
        </authorList>
    </citation>
    <scope>NUCLEOTIDE SEQUENCE [LARGE SCALE GENOMIC DNA]</scope>
    <source>
        <strain evidence="1 2">ZMN-3</strain>
    </source>
</reference>
<keyword evidence="2" id="KW-1185">Reference proteome</keyword>
<organism evidence="1 2">
    <name type="scientific">Pseudoduganella armeniaca</name>
    <dbReference type="NCBI Taxonomy" id="2072590"/>
    <lineage>
        <taxon>Bacteria</taxon>
        <taxon>Pseudomonadati</taxon>
        <taxon>Pseudomonadota</taxon>
        <taxon>Betaproteobacteria</taxon>
        <taxon>Burkholderiales</taxon>
        <taxon>Oxalobacteraceae</taxon>
        <taxon>Telluria group</taxon>
        <taxon>Pseudoduganella</taxon>
    </lineage>
</organism>
<sequence length="100" mass="9779">MDDATVVSQQGGFAAGAELLVISSALAEVNADTVAQALGAANEAYAAGQTVLVAATGSDSTTLFRFTAQDDDAVISAAELAPIAILVGASSFDACDLVAG</sequence>
<evidence type="ECO:0000313" key="1">
    <source>
        <dbReference type="EMBL" id="AVR97640.1"/>
    </source>
</evidence>
<dbReference type="Proteomes" id="UP000240505">
    <property type="component" value="Chromosome"/>
</dbReference>
<dbReference type="EMBL" id="CP028324">
    <property type="protein sequence ID" value="AVR97640.1"/>
    <property type="molecule type" value="Genomic_DNA"/>
</dbReference>
<dbReference type="AlphaFoldDB" id="A0A2R4CDU8"/>
<name>A0A2R4CDU8_9BURK</name>
<protein>
    <submittedName>
        <fullName evidence="1">Uncharacterized protein</fullName>
    </submittedName>
</protein>
<dbReference type="KEGG" id="masz:C9I28_19880"/>
<proteinExistence type="predicted"/>
<accession>A0A2R4CDU8</accession>
<evidence type="ECO:0000313" key="2">
    <source>
        <dbReference type="Proteomes" id="UP000240505"/>
    </source>
</evidence>
<dbReference type="RefSeq" id="WP_107142982.1">
    <property type="nucleotide sequence ID" value="NZ_CP028324.1"/>
</dbReference>
<gene>
    <name evidence="1" type="ORF">C9I28_19880</name>
</gene>